<protein>
    <submittedName>
        <fullName evidence="2">Uncharacterized protein</fullName>
    </submittedName>
</protein>
<dbReference type="Proteomes" id="UP000320762">
    <property type="component" value="Unassembled WGS sequence"/>
</dbReference>
<gene>
    <name evidence="2" type="ORF">BD626DRAFT_231573</name>
</gene>
<evidence type="ECO:0000313" key="3">
    <source>
        <dbReference type="Proteomes" id="UP000320762"/>
    </source>
</evidence>
<sequence length="192" mass="21744">MNMPKFVGKKDRYLARRMPRPLLTGPRTPREAPTLLTRRRKRVPWPTSPDGDTLPHRLRTCSPCRLRSRSPSRLRTRPPQTLRPVTPPASSPKDTLAERLRTRSPNAYGHARWNAYGHARRTPTDTLAGTPRRRSLERRDAARRMAIRCLTGRRYVASTIGCHSTAQRSAAIPWLVAEGREGGDKDGKAATR</sequence>
<accession>A0A550BW95</accession>
<evidence type="ECO:0000313" key="2">
    <source>
        <dbReference type="EMBL" id="TRM56783.1"/>
    </source>
</evidence>
<evidence type="ECO:0000256" key="1">
    <source>
        <dbReference type="SAM" id="MobiDB-lite"/>
    </source>
</evidence>
<reference evidence="2 3" key="1">
    <citation type="journal article" date="2019" name="New Phytol.">
        <title>Comparative genomics reveals unique wood-decay strategies and fruiting body development in the Schizophyllaceae.</title>
        <authorList>
            <person name="Almasi E."/>
            <person name="Sahu N."/>
            <person name="Krizsan K."/>
            <person name="Balint B."/>
            <person name="Kovacs G.M."/>
            <person name="Kiss B."/>
            <person name="Cseklye J."/>
            <person name="Drula E."/>
            <person name="Henrissat B."/>
            <person name="Nagy I."/>
            <person name="Chovatia M."/>
            <person name="Adam C."/>
            <person name="LaButti K."/>
            <person name="Lipzen A."/>
            <person name="Riley R."/>
            <person name="Grigoriev I.V."/>
            <person name="Nagy L.G."/>
        </authorList>
    </citation>
    <scope>NUCLEOTIDE SEQUENCE [LARGE SCALE GENOMIC DNA]</scope>
    <source>
        <strain evidence="2 3">NL-1724</strain>
    </source>
</reference>
<feature type="region of interest" description="Disordered" evidence="1">
    <location>
        <begin position="1"/>
        <end position="138"/>
    </location>
</feature>
<name>A0A550BW95_9AGAR</name>
<comment type="caution">
    <text evidence="2">The sequence shown here is derived from an EMBL/GenBank/DDBJ whole genome shotgun (WGS) entry which is preliminary data.</text>
</comment>
<dbReference type="EMBL" id="VDMD01000059">
    <property type="protein sequence ID" value="TRM56783.1"/>
    <property type="molecule type" value="Genomic_DNA"/>
</dbReference>
<feature type="compositionally biased region" description="Basic residues" evidence="1">
    <location>
        <begin position="66"/>
        <end position="76"/>
    </location>
</feature>
<dbReference type="AlphaFoldDB" id="A0A550BW95"/>
<proteinExistence type="predicted"/>
<keyword evidence="3" id="KW-1185">Reference proteome</keyword>
<organism evidence="2 3">
    <name type="scientific">Schizophyllum amplum</name>
    <dbReference type="NCBI Taxonomy" id="97359"/>
    <lineage>
        <taxon>Eukaryota</taxon>
        <taxon>Fungi</taxon>
        <taxon>Dikarya</taxon>
        <taxon>Basidiomycota</taxon>
        <taxon>Agaricomycotina</taxon>
        <taxon>Agaricomycetes</taxon>
        <taxon>Agaricomycetidae</taxon>
        <taxon>Agaricales</taxon>
        <taxon>Schizophyllaceae</taxon>
        <taxon>Schizophyllum</taxon>
    </lineage>
</organism>